<dbReference type="PROSITE" id="PS00018">
    <property type="entry name" value="EF_HAND_1"/>
    <property type="match status" value="3"/>
</dbReference>
<dbReference type="Gene3D" id="1.10.238.10">
    <property type="entry name" value="EF-hand"/>
    <property type="match status" value="1"/>
</dbReference>
<dbReference type="OrthoDB" id="10038259at2759"/>
<dbReference type="InterPro" id="IPR002048">
    <property type="entry name" value="EF_hand_dom"/>
</dbReference>
<accession>A0A6J0BR67</accession>
<dbReference type="Proteomes" id="UP000829291">
    <property type="component" value="Chromosome 1"/>
</dbReference>
<sequence length="193" mass="22391">MAYSWDNRVSFIVKFLYDIDNNGVLDQHDFECMALKMTLVEGKGDFNYNHYQENLHVMLSLWEEIAELADFNKDGVVTTEEFKVAVQRSCMGRPYRDFPQAMKMFIDSHFKLVDLNDDGVIAADEFRYNCVMRIPVDNIDALDDAYQSLLNDDDRRRGGLTLARYQELYAQFLGNPDENSPAVYLFGPLHELC</sequence>
<dbReference type="SUPFAM" id="SSF47473">
    <property type="entry name" value="EF-hand"/>
    <property type="match status" value="1"/>
</dbReference>
<name>A0A6J0BR67_NEOLC</name>
<dbReference type="GeneID" id="107221760"/>
<dbReference type="RefSeq" id="XP_015516368.1">
    <property type="nucleotide sequence ID" value="XM_015660882.2"/>
</dbReference>
<dbReference type="PROSITE" id="PS50222">
    <property type="entry name" value="EF_HAND_2"/>
    <property type="match status" value="1"/>
</dbReference>
<dbReference type="CTD" id="3355102"/>
<dbReference type="SMART" id="SM00054">
    <property type="entry name" value="EFh"/>
    <property type="match status" value="2"/>
</dbReference>
<keyword evidence="1" id="KW-0106">Calcium</keyword>
<protein>
    <submittedName>
        <fullName evidence="4">Sarcoplasmic calcium-binding protein 1 isoform X2</fullName>
    </submittedName>
</protein>
<dbReference type="Pfam" id="PF13833">
    <property type="entry name" value="EF-hand_8"/>
    <property type="match status" value="1"/>
</dbReference>
<reference evidence="4" key="1">
    <citation type="submission" date="2025-08" db="UniProtKB">
        <authorList>
            <consortium name="RefSeq"/>
        </authorList>
    </citation>
    <scope>IDENTIFICATION</scope>
    <source>
        <tissue evidence="4">Thorax and Abdomen</tissue>
    </source>
</reference>
<dbReference type="AlphaFoldDB" id="A0A6J0BR67"/>
<dbReference type="InterPro" id="IPR018247">
    <property type="entry name" value="EF_Hand_1_Ca_BS"/>
</dbReference>
<gene>
    <name evidence="4" type="primary">LOC107221760</name>
</gene>
<evidence type="ECO:0000259" key="2">
    <source>
        <dbReference type="PROSITE" id="PS50222"/>
    </source>
</evidence>
<feature type="domain" description="EF-hand" evidence="2">
    <location>
        <begin position="57"/>
        <end position="92"/>
    </location>
</feature>
<evidence type="ECO:0000313" key="4">
    <source>
        <dbReference type="RefSeq" id="XP_015516368.1"/>
    </source>
</evidence>
<dbReference type="GO" id="GO:0005509">
    <property type="term" value="F:calcium ion binding"/>
    <property type="evidence" value="ECO:0007669"/>
    <property type="project" value="InterPro"/>
</dbReference>
<evidence type="ECO:0000256" key="1">
    <source>
        <dbReference type="ARBA" id="ARBA00022837"/>
    </source>
</evidence>
<organism evidence="4">
    <name type="scientific">Neodiprion lecontei</name>
    <name type="common">Redheaded pine sawfly</name>
    <dbReference type="NCBI Taxonomy" id="441921"/>
    <lineage>
        <taxon>Eukaryota</taxon>
        <taxon>Metazoa</taxon>
        <taxon>Ecdysozoa</taxon>
        <taxon>Arthropoda</taxon>
        <taxon>Hexapoda</taxon>
        <taxon>Insecta</taxon>
        <taxon>Pterygota</taxon>
        <taxon>Neoptera</taxon>
        <taxon>Endopterygota</taxon>
        <taxon>Hymenoptera</taxon>
        <taxon>Tenthredinoidea</taxon>
        <taxon>Diprionidae</taxon>
        <taxon>Diprioninae</taxon>
        <taxon>Neodiprion</taxon>
    </lineage>
</organism>
<evidence type="ECO:0000313" key="3">
    <source>
        <dbReference type="Proteomes" id="UP000829291"/>
    </source>
</evidence>
<dbReference type="Pfam" id="PF13202">
    <property type="entry name" value="EF-hand_5"/>
    <property type="match status" value="1"/>
</dbReference>
<dbReference type="InterPro" id="IPR011992">
    <property type="entry name" value="EF-hand-dom_pair"/>
</dbReference>
<proteinExistence type="predicted"/>
<keyword evidence="3" id="KW-1185">Reference proteome</keyword>